<name>A0ABW0IUT5_9HYPH</name>
<feature type="compositionally biased region" description="Pro residues" evidence="1">
    <location>
        <begin position="71"/>
        <end position="80"/>
    </location>
</feature>
<feature type="region of interest" description="Disordered" evidence="1">
    <location>
        <begin position="67"/>
        <end position="89"/>
    </location>
</feature>
<keyword evidence="4" id="KW-1185">Reference proteome</keyword>
<dbReference type="Proteomes" id="UP001596053">
    <property type="component" value="Unassembled WGS sequence"/>
</dbReference>
<feature type="signal peptide" evidence="2">
    <location>
        <begin position="1"/>
        <end position="28"/>
    </location>
</feature>
<evidence type="ECO:0000313" key="4">
    <source>
        <dbReference type="Proteomes" id="UP001596053"/>
    </source>
</evidence>
<accession>A0ABW0IUT5</accession>
<comment type="caution">
    <text evidence="3">The sequence shown here is derived from an EMBL/GenBank/DDBJ whole genome shotgun (WGS) entry which is preliminary data.</text>
</comment>
<dbReference type="RefSeq" id="WP_377797517.1">
    <property type="nucleotide sequence ID" value="NZ_JBHSLW010000010.1"/>
</dbReference>
<gene>
    <name evidence="3" type="ORF">ACFPOB_08675</name>
</gene>
<dbReference type="EMBL" id="JBHSLW010000010">
    <property type="protein sequence ID" value="MFC5419635.1"/>
    <property type="molecule type" value="Genomic_DNA"/>
</dbReference>
<reference evidence="4" key="1">
    <citation type="journal article" date="2019" name="Int. J. Syst. Evol. Microbiol.">
        <title>The Global Catalogue of Microorganisms (GCM) 10K type strain sequencing project: providing services to taxonomists for standard genome sequencing and annotation.</title>
        <authorList>
            <consortium name="The Broad Institute Genomics Platform"/>
            <consortium name="The Broad Institute Genome Sequencing Center for Infectious Disease"/>
            <person name="Wu L."/>
            <person name="Ma J."/>
        </authorList>
    </citation>
    <scope>NUCLEOTIDE SEQUENCE [LARGE SCALE GENOMIC DNA]</scope>
    <source>
        <strain evidence="4">NCAIM B.01391</strain>
    </source>
</reference>
<organism evidence="3 4">
    <name type="scientific">Bosea eneae</name>
    <dbReference type="NCBI Taxonomy" id="151454"/>
    <lineage>
        <taxon>Bacteria</taxon>
        <taxon>Pseudomonadati</taxon>
        <taxon>Pseudomonadota</taxon>
        <taxon>Alphaproteobacteria</taxon>
        <taxon>Hyphomicrobiales</taxon>
        <taxon>Boseaceae</taxon>
        <taxon>Bosea</taxon>
    </lineage>
</organism>
<evidence type="ECO:0000256" key="1">
    <source>
        <dbReference type="SAM" id="MobiDB-lite"/>
    </source>
</evidence>
<feature type="chain" id="PRO_5046596046" evidence="2">
    <location>
        <begin position="29"/>
        <end position="89"/>
    </location>
</feature>
<evidence type="ECO:0000313" key="3">
    <source>
        <dbReference type="EMBL" id="MFC5419635.1"/>
    </source>
</evidence>
<protein>
    <submittedName>
        <fullName evidence="3">Uncharacterized protein</fullName>
    </submittedName>
</protein>
<evidence type="ECO:0000256" key="2">
    <source>
        <dbReference type="SAM" id="SignalP"/>
    </source>
</evidence>
<sequence length="89" mass="9767">MFRTLASAGLIAAAALGISAATPSTAEAGVLIQQAYYGGPGPGYGWRGPPPAYGYWGVPRWRRHYDRPRFYGPPPPPPPRSYHRWRGGW</sequence>
<keyword evidence="2" id="KW-0732">Signal</keyword>
<proteinExistence type="predicted"/>